<dbReference type="Gene3D" id="3.40.50.1820">
    <property type="entry name" value="alpha/beta hydrolase"/>
    <property type="match status" value="1"/>
</dbReference>
<gene>
    <name evidence="3" type="ORF">CFR76_15810</name>
</gene>
<comment type="caution">
    <text evidence="3">The sequence shown here is derived from an EMBL/GenBank/DDBJ whole genome shotgun (WGS) entry which is preliminary data.</text>
</comment>
<feature type="chain" id="PRO_5015919830" evidence="1">
    <location>
        <begin position="45"/>
        <end position="372"/>
    </location>
</feature>
<dbReference type="SUPFAM" id="SSF53474">
    <property type="entry name" value="alpha/beta-Hydrolases"/>
    <property type="match status" value="1"/>
</dbReference>
<evidence type="ECO:0000259" key="2">
    <source>
        <dbReference type="Pfam" id="PF12146"/>
    </source>
</evidence>
<dbReference type="AlphaFoldDB" id="A0A2V4QUV2"/>
<keyword evidence="4" id="KW-1185">Reference proteome</keyword>
<evidence type="ECO:0000313" key="4">
    <source>
        <dbReference type="Proteomes" id="UP000247371"/>
    </source>
</evidence>
<dbReference type="InterPro" id="IPR029058">
    <property type="entry name" value="AB_hydrolase_fold"/>
</dbReference>
<evidence type="ECO:0000313" key="3">
    <source>
        <dbReference type="EMBL" id="PYD68301.1"/>
    </source>
</evidence>
<dbReference type="Pfam" id="PF12146">
    <property type="entry name" value="Hydrolase_4"/>
    <property type="match status" value="1"/>
</dbReference>
<feature type="signal peptide" evidence="1">
    <location>
        <begin position="1"/>
        <end position="44"/>
    </location>
</feature>
<dbReference type="InterPro" id="IPR051044">
    <property type="entry name" value="MAG_DAG_Lipase"/>
</dbReference>
<protein>
    <submittedName>
        <fullName evidence="3">Lysophospholipase</fullName>
    </submittedName>
</protein>
<organism evidence="3 4">
    <name type="scientific">Komagataeibacter swingsii</name>
    <dbReference type="NCBI Taxonomy" id="215220"/>
    <lineage>
        <taxon>Bacteria</taxon>
        <taxon>Pseudomonadati</taxon>
        <taxon>Pseudomonadota</taxon>
        <taxon>Alphaproteobacteria</taxon>
        <taxon>Acetobacterales</taxon>
        <taxon>Acetobacteraceae</taxon>
        <taxon>Komagataeibacter</taxon>
    </lineage>
</organism>
<dbReference type="InterPro" id="IPR022742">
    <property type="entry name" value="Hydrolase_4"/>
</dbReference>
<reference evidence="3 4" key="1">
    <citation type="submission" date="2017-07" db="EMBL/GenBank/DDBJ databases">
        <title>A draft genome sequence of Komagataeibacter swingsii LMG 22125.</title>
        <authorList>
            <person name="Skraban J."/>
            <person name="Cleenwerck I."/>
            <person name="Vandamme P."/>
            <person name="Trcek J."/>
        </authorList>
    </citation>
    <scope>NUCLEOTIDE SEQUENCE [LARGE SCALE GENOMIC DNA]</scope>
    <source>
        <strain evidence="3 4">LMG 22125</strain>
    </source>
</reference>
<dbReference type="RefSeq" id="WP_110557816.1">
    <property type="nucleotide sequence ID" value="NZ_NKUB01000040.1"/>
</dbReference>
<sequence length="372" mass="39990">MSARGRTMRLSMMIRRIAVLSNIRLSRLLYPVLFVMLAACATHEAPPPAAPARHPGLARLVPADRTVTIAGVGAVPLRIWPARGAERAVILALHGFNDSRDAWEHPAPALNAAGMTVIAPDLPGFGQTAQRGGWVGTDALLHAASALLAIIGREHPGIPVYVMGESMGGALAIVLASQPDTPPVAGYILLAPAVWDLDTGSRMTTHLIAALAPRWRLSGRELPVHVTAADDMLALARLYYDPLTLRDTSTLALSGLTDLMHRAARVDARMHGRVLVIYGGHDQIIPAPAMARAWRRMPRDTRHDYIPGGYHLLLRSRDAGRVMADMTSWIVSPDSFLPSGGDMAAAAWMADQKGRAAPLPILPGWMDWAAPQ</sequence>
<feature type="domain" description="Serine aminopeptidase S33" evidence="2">
    <location>
        <begin position="86"/>
        <end position="315"/>
    </location>
</feature>
<accession>A0A2V4QUV2</accession>
<dbReference type="Proteomes" id="UP000247371">
    <property type="component" value="Unassembled WGS sequence"/>
</dbReference>
<dbReference type="InterPro" id="IPR000073">
    <property type="entry name" value="AB_hydrolase_1"/>
</dbReference>
<name>A0A2V4QUV2_9PROT</name>
<evidence type="ECO:0000256" key="1">
    <source>
        <dbReference type="SAM" id="SignalP"/>
    </source>
</evidence>
<proteinExistence type="predicted"/>
<keyword evidence="1" id="KW-0732">Signal</keyword>
<dbReference type="EMBL" id="NKUB01000040">
    <property type="protein sequence ID" value="PYD68301.1"/>
    <property type="molecule type" value="Genomic_DNA"/>
</dbReference>
<dbReference type="PANTHER" id="PTHR11614">
    <property type="entry name" value="PHOSPHOLIPASE-RELATED"/>
    <property type="match status" value="1"/>
</dbReference>
<dbReference type="PRINTS" id="PR00111">
    <property type="entry name" value="ABHYDROLASE"/>
</dbReference>